<proteinExistence type="predicted"/>
<dbReference type="EMBL" id="PUFO01000052">
    <property type="protein sequence ID" value="TDG77247.1"/>
    <property type="molecule type" value="Genomic_DNA"/>
</dbReference>
<dbReference type="STRING" id="1122149.FD44_GL001191"/>
<evidence type="ECO:0000313" key="2">
    <source>
        <dbReference type="EMBL" id="TDG77247.1"/>
    </source>
</evidence>
<gene>
    <name evidence="2" type="ORF">C5L31_000683</name>
</gene>
<dbReference type="Gene3D" id="3.40.50.620">
    <property type="entry name" value="HUPs"/>
    <property type="match status" value="1"/>
</dbReference>
<keyword evidence="3" id="KW-1185">Reference proteome</keyword>
<accession>A0A4R5NP01</accession>
<dbReference type="InterPro" id="IPR014729">
    <property type="entry name" value="Rossmann-like_a/b/a_fold"/>
</dbReference>
<dbReference type="Pfam" id="PF00582">
    <property type="entry name" value="Usp"/>
    <property type="match status" value="1"/>
</dbReference>
<dbReference type="SUPFAM" id="SSF52402">
    <property type="entry name" value="Adenine nucleotide alpha hydrolases-like"/>
    <property type="match status" value="1"/>
</dbReference>
<dbReference type="RefSeq" id="WP_010619390.1">
    <property type="nucleotide sequence ID" value="NZ_PUFO01000052.1"/>
</dbReference>
<protein>
    <recommendedName>
        <fullName evidence="1">UspA domain-containing protein</fullName>
    </recommendedName>
</protein>
<organism evidence="2 3">
    <name type="scientific">Secundilactobacillus malefermentans</name>
    <dbReference type="NCBI Taxonomy" id="176292"/>
    <lineage>
        <taxon>Bacteria</taxon>
        <taxon>Bacillati</taxon>
        <taxon>Bacillota</taxon>
        <taxon>Bacilli</taxon>
        <taxon>Lactobacillales</taxon>
        <taxon>Lactobacillaceae</taxon>
        <taxon>Secundilactobacillus</taxon>
    </lineage>
</organism>
<reference evidence="2 3" key="1">
    <citation type="journal article" date="2019" name="Appl. Microbiol. Biotechnol.">
        <title>Uncovering carbohydrate metabolism through a genotype-phenotype association study of 56 lactic acid bacteria genomes.</title>
        <authorList>
            <person name="Buron-Moles G."/>
            <person name="Chailyan A."/>
            <person name="Dolejs I."/>
            <person name="Forster J."/>
            <person name="Miks M.H."/>
        </authorList>
    </citation>
    <scope>NUCLEOTIDE SEQUENCE [LARGE SCALE GENOMIC DNA]</scope>
    <source>
        <strain evidence="2 3">ATCC 49373</strain>
    </source>
</reference>
<dbReference type="Proteomes" id="UP000294854">
    <property type="component" value="Unassembled WGS sequence"/>
</dbReference>
<feature type="domain" description="UspA" evidence="1">
    <location>
        <begin position="12"/>
        <end position="125"/>
    </location>
</feature>
<dbReference type="AlphaFoldDB" id="A0A4R5NP01"/>
<evidence type="ECO:0000259" key="1">
    <source>
        <dbReference type="Pfam" id="PF00582"/>
    </source>
</evidence>
<name>A0A4R5NP01_9LACO</name>
<comment type="caution">
    <text evidence="2">The sequence shown here is derived from an EMBL/GenBank/DDBJ whole genome shotgun (WGS) entry which is preliminary data.</text>
</comment>
<dbReference type="InterPro" id="IPR006016">
    <property type="entry name" value="UspA"/>
</dbReference>
<dbReference type="CDD" id="cd00293">
    <property type="entry name" value="USP-like"/>
    <property type="match status" value="1"/>
</dbReference>
<evidence type="ECO:0000313" key="3">
    <source>
        <dbReference type="Proteomes" id="UP000294854"/>
    </source>
</evidence>
<dbReference type="OrthoDB" id="2306777at2"/>
<sequence>MSESEQTLPLFFKRVLLTVDADDTDSTKHAFRFAVTYAKDNGISLGIVSVMEMEDINIYDSLSPDRLQKKREAVEEVVKHYADLAKQYGVKSVKSLIGEGGDVDDVVLDQIIPEFHPDLVVCGADMVDARHKSGKTIGLHLAKRVSTSVIVVR</sequence>